<dbReference type="RefSeq" id="WP_090126414.1">
    <property type="nucleotide sequence ID" value="NZ_FNNJ01000016.1"/>
</dbReference>
<dbReference type="Pfam" id="PF06271">
    <property type="entry name" value="RDD"/>
    <property type="match status" value="1"/>
</dbReference>
<feature type="transmembrane region" description="Helical" evidence="5">
    <location>
        <begin position="140"/>
        <end position="160"/>
    </location>
</feature>
<keyword evidence="4 5" id="KW-0472">Membrane</keyword>
<evidence type="ECO:0000313" key="7">
    <source>
        <dbReference type="EMBL" id="SDY05416.1"/>
    </source>
</evidence>
<dbReference type="Proteomes" id="UP000199595">
    <property type="component" value="Unassembled WGS sequence"/>
</dbReference>
<dbReference type="AlphaFoldDB" id="A0A1H3GQ15"/>
<keyword evidence="3 5" id="KW-1133">Transmembrane helix</keyword>
<sequence>MKITNRIYQGLNLANEKDRIDNFLIDFMISSTLALFISSLINETILGTIISYYLIRFIYYFCSELIYSQTPAKFETQTIVLNEKGEKPTILSLLIRNISRFWSGLSAITDDERAIHDNLSKTFVTKDLNLEKVNVRKYTIWFYNISFFIGIIIYILGFFIDYFKNIYIIGILEIILINILLRRKSN</sequence>
<accession>A0A1H3GQ15</accession>
<proteinExistence type="predicted"/>
<feature type="transmembrane region" description="Helical" evidence="5">
    <location>
        <begin position="44"/>
        <end position="62"/>
    </location>
</feature>
<reference evidence="7 8" key="1">
    <citation type="submission" date="2016-10" db="EMBL/GenBank/DDBJ databases">
        <authorList>
            <person name="de Groot N.N."/>
        </authorList>
    </citation>
    <scope>NUCLEOTIDE SEQUENCE [LARGE SCALE GENOMIC DNA]</scope>
    <source>
        <strain evidence="7 8">DSM 24956</strain>
    </source>
</reference>
<keyword evidence="8" id="KW-1185">Reference proteome</keyword>
<evidence type="ECO:0000313" key="8">
    <source>
        <dbReference type="Proteomes" id="UP000199595"/>
    </source>
</evidence>
<dbReference type="OrthoDB" id="762068at2"/>
<gene>
    <name evidence="7" type="ORF">SAMN05444411_1163</name>
</gene>
<evidence type="ECO:0000256" key="3">
    <source>
        <dbReference type="ARBA" id="ARBA00022989"/>
    </source>
</evidence>
<evidence type="ECO:0000256" key="1">
    <source>
        <dbReference type="ARBA" id="ARBA00004141"/>
    </source>
</evidence>
<comment type="subcellular location">
    <subcellularLocation>
        <location evidence="1">Membrane</location>
        <topology evidence="1">Multi-pass membrane protein</topology>
    </subcellularLocation>
</comment>
<dbReference type="InterPro" id="IPR010432">
    <property type="entry name" value="RDD"/>
</dbReference>
<evidence type="ECO:0000259" key="6">
    <source>
        <dbReference type="Pfam" id="PF06271"/>
    </source>
</evidence>
<protein>
    <submittedName>
        <fullName evidence="7">Uncharacterized membrane protein YckC, RDD family</fullName>
    </submittedName>
</protein>
<organism evidence="7 8">
    <name type="scientific">Lutibacter oricola</name>
    <dbReference type="NCBI Taxonomy" id="762486"/>
    <lineage>
        <taxon>Bacteria</taxon>
        <taxon>Pseudomonadati</taxon>
        <taxon>Bacteroidota</taxon>
        <taxon>Flavobacteriia</taxon>
        <taxon>Flavobacteriales</taxon>
        <taxon>Flavobacteriaceae</taxon>
        <taxon>Lutibacter</taxon>
    </lineage>
</organism>
<keyword evidence="2 5" id="KW-0812">Transmembrane</keyword>
<evidence type="ECO:0000256" key="2">
    <source>
        <dbReference type="ARBA" id="ARBA00022692"/>
    </source>
</evidence>
<evidence type="ECO:0000256" key="4">
    <source>
        <dbReference type="ARBA" id="ARBA00023136"/>
    </source>
</evidence>
<dbReference type="STRING" id="762486.SAMN05444411_1163"/>
<feature type="transmembrane region" description="Helical" evidence="5">
    <location>
        <begin position="166"/>
        <end position="181"/>
    </location>
</feature>
<dbReference type="EMBL" id="FNNJ01000016">
    <property type="protein sequence ID" value="SDY05416.1"/>
    <property type="molecule type" value="Genomic_DNA"/>
</dbReference>
<dbReference type="GO" id="GO:0016020">
    <property type="term" value="C:membrane"/>
    <property type="evidence" value="ECO:0007669"/>
    <property type="project" value="UniProtKB-SubCell"/>
</dbReference>
<evidence type="ECO:0000256" key="5">
    <source>
        <dbReference type="SAM" id="Phobius"/>
    </source>
</evidence>
<name>A0A1H3GQ15_9FLAO</name>
<feature type="domain" description="RDD" evidence="6">
    <location>
        <begin position="19"/>
        <end position="159"/>
    </location>
</feature>